<keyword evidence="1" id="KW-0805">Transcription regulation</keyword>
<protein>
    <submittedName>
        <fullName evidence="6">Helix-turn-helix domain-containing protein</fullName>
    </submittedName>
</protein>
<evidence type="ECO:0000259" key="5">
    <source>
        <dbReference type="PROSITE" id="PS01124"/>
    </source>
</evidence>
<keyword evidence="2" id="KW-0238">DNA-binding</keyword>
<dbReference type="PANTHER" id="PTHR46796:SF6">
    <property type="entry name" value="ARAC SUBFAMILY"/>
    <property type="match status" value="1"/>
</dbReference>
<evidence type="ECO:0000313" key="6">
    <source>
        <dbReference type="EMBL" id="NJQ15179.1"/>
    </source>
</evidence>
<dbReference type="SUPFAM" id="SSF46689">
    <property type="entry name" value="Homeodomain-like"/>
    <property type="match status" value="1"/>
</dbReference>
<dbReference type="Gene3D" id="1.10.10.60">
    <property type="entry name" value="Homeodomain-like"/>
    <property type="match status" value="1"/>
</dbReference>
<dbReference type="PROSITE" id="PS01124">
    <property type="entry name" value="HTH_ARAC_FAMILY_2"/>
    <property type="match status" value="1"/>
</dbReference>
<accession>A0ABX1C7P3</accession>
<dbReference type="Pfam" id="PF12833">
    <property type="entry name" value="HTH_18"/>
    <property type="match status" value="1"/>
</dbReference>
<feature type="region of interest" description="Disordered" evidence="4">
    <location>
        <begin position="1"/>
        <end position="22"/>
    </location>
</feature>
<dbReference type="PANTHER" id="PTHR46796">
    <property type="entry name" value="HTH-TYPE TRANSCRIPTIONAL ACTIVATOR RHAS-RELATED"/>
    <property type="match status" value="1"/>
</dbReference>
<dbReference type="EMBL" id="JAAVJC010000057">
    <property type="protein sequence ID" value="NJQ15179.1"/>
    <property type="molecule type" value="Genomic_DNA"/>
</dbReference>
<sequence length="331" mass="36578">MQSLVLDTEPVEPGQRSERPSDVISPAVSLRERVSDQDAVRGGRQRWIALEDIHVFPISLPTLAARRPPPLGHRTDPGLCLVVAPAAGSARIEAVQGSGRHLVGPGELYLVDSSRPYALASRDPERRVVGLCAEIPRSRLAPAGAAPPERLVARAVAATSGFGSLLRQFLEHIDRHHASYRSGDAARLARTVTELVAGLIAQASDTTAEPGPATADRLLMRAIHAYIEQNLRDHGLTAADIAHRHHISVRHLQRLFQRRHTTPTAHIRRRRLEGAHRELVDPLCRELPVHVVADRWGFTSHAHFTRVYAQHYGRTPTETRTGLVDRSRRKP</sequence>
<comment type="caution">
    <text evidence="6">The sequence shown here is derived from an EMBL/GenBank/DDBJ whole genome shotgun (WGS) entry which is preliminary data.</text>
</comment>
<gene>
    <name evidence="6" type="ORF">HCN52_09515</name>
</gene>
<dbReference type="InterPro" id="IPR018060">
    <property type="entry name" value="HTH_AraC"/>
</dbReference>
<dbReference type="InterPro" id="IPR018062">
    <property type="entry name" value="HTH_AraC-typ_CS"/>
</dbReference>
<dbReference type="InterPro" id="IPR050204">
    <property type="entry name" value="AraC_XylS_family_regulators"/>
</dbReference>
<evidence type="ECO:0000313" key="7">
    <source>
        <dbReference type="Proteomes" id="UP000727056"/>
    </source>
</evidence>
<dbReference type="RefSeq" id="WP_168087957.1">
    <property type="nucleotide sequence ID" value="NZ_BHZH01000238.1"/>
</dbReference>
<proteinExistence type="predicted"/>
<organism evidence="6 7">
    <name type="scientific">Streptomyces bohaiensis</name>
    <dbReference type="NCBI Taxonomy" id="1431344"/>
    <lineage>
        <taxon>Bacteria</taxon>
        <taxon>Bacillati</taxon>
        <taxon>Actinomycetota</taxon>
        <taxon>Actinomycetes</taxon>
        <taxon>Kitasatosporales</taxon>
        <taxon>Streptomycetaceae</taxon>
        <taxon>Streptomyces</taxon>
    </lineage>
</organism>
<keyword evidence="3" id="KW-0804">Transcription</keyword>
<dbReference type="PROSITE" id="PS00041">
    <property type="entry name" value="HTH_ARAC_FAMILY_1"/>
    <property type="match status" value="1"/>
</dbReference>
<feature type="domain" description="HTH araC/xylS-type" evidence="5">
    <location>
        <begin position="221"/>
        <end position="322"/>
    </location>
</feature>
<name>A0ABX1C7P3_9ACTN</name>
<evidence type="ECO:0000256" key="1">
    <source>
        <dbReference type="ARBA" id="ARBA00023015"/>
    </source>
</evidence>
<dbReference type="SMART" id="SM00342">
    <property type="entry name" value="HTH_ARAC"/>
    <property type="match status" value="1"/>
</dbReference>
<dbReference type="Proteomes" id="UP000727056">
    <property type="component" value="Unassembled WGS sequence"/>
</dbReference>
<evidence type="ECO:0000256" key="3">
    <source>
        <dbReference type="ARBA" id="ARBA00023163"/>
    </source>
</evidence>
<reference evidence="6 7" key="1">
    <citation type="submission" date="2020-03" db="EMBL/GenBank/DDBJ databases">
        <title>Draft genome of Streptomyces sp. ventii, isolated from the Axial Seamount in the Pacific Ocean, and resequencing of the two type strains Streptomyces lonarensis strain NCL 716 and Streptomyces bohaiensis strain 11A07.</title>
        <authorList>
            <person name="Loughran R.M."/>
            <person name="Pfannmuller K.M."/>
            <person name="Wasson B.J."/>
            <person name="Deadmond M.C."/>
            <person name="Paddock B.E."/>
            <person name="Koyack M.J."/>
            <person name="Gallegos D.A."/>
            <person name="Mitchell E.A."/>
            <person name="Ushijima B."/>
            <person name="Saw J.H."/>
            <person name="Mcphail K.L."/>
            <person name="Videau P."/>
        </authorList>
    </citation>
    <scope>NUCLEOTIDE SEQUENCE [LARGE SCALE GENOMIC DNA]</scope>
    <source>
        <strain evidence="6 7">11A07</strain>
    </source>
</reference>
<evidence type="ECO:0000256" key="4">
    <source>
        <dbReference type="SAM" id="MobiDB-lite"/>
    </source>
</evidence>
<keyword evidence="7" id="KW-1185">Reference proteome</keyword>
<evidence type="ECO:0000256" key="2">
    <source>
        <dbReference type="ARBA" id="ARBA00023125"/>
    </source>
</evidence>
<dbReference type="InterPro" id="IPR009057">
    <property type="entry name" value="Homeodomain-like_sf"/>
</dbReference>